<keyword evidence="6" id="KW-0732">Signal</keyword>
<accession>H2Y393</accession>
<evidence type="ECO:0000256" key="5">
    <source>
        <dbReference type="SAM" id="Phobius"/>
    </source>
</evidence>
<dbReference type="PROSITE" id="PS50262">
    <property type="entry name" value="G_PROTEIN_RECEP_F1_2"/>
    <property type="match status" value="1"/>
</dbReference>
<dbReference type="GO" id="GO:0005886">
    <property type="term" value="C:plasma membrane"/>
    <property type="evidence" value="ECO:0000318"/>
    <property type="project" value="GO_Central"/>
</dbReference>
<evidence type="ECO:0000256" key="6">
    <source>
        <dbReference type="SAM" id="SignalP"/>
    </source>
</evidence>
<keyword evidence="2 5" id="KW-0812">Transmembrane</keyword>
<reference evidence="8" key="2">
    <citation type="journal article" date="2008" name="Genome Biol.">
        <title>Improved genome assembly and evidence-based global gene model set for the chordate Ciona intestinalis: new insight into intron and operon populations.</title>
        <authorList>
            <person name="Satou Y."/>
            <person name="Mineta K."/>
            <person name="Ogasawara M."/>
            <person name="Sasakura Y."/>
            <person name="Shoguchi E."/>
            <person name="Ueno K."/>
            <person name="Yamada L."/>
            <person name="Matsumoto J."/>
            <person name="Wasserscheid J."/>
            <person name="Dewar K."/>
            <person name="Wiley G.B."/>
            <person name="Macmil S.L."/>
            <person name="Roe B.A."/>
            <person name="Zeller R.W."/>
            <person name="Hastings K.E."/>
            <person name="Lemaire P."/>
            <person name="Lindquist E."/>
            <person name="Endo T."/>
            <person name="Hotta K."/>
            <person name="Inaba K."/>
        </authorList>
    </citation>
    <scope>NUCLEOTIDE SEQUENCE [LARGE SCALE GENOMIC DNA]</scope>
    <source>
        <strain evidence="8">wild type</strain>
    </source>
</reference>
<evidence type="ECO:0000256" key="4">
    <source>
        <dbReference type="ARBA" id="ARBA00023136"/>
    </source>
</evidence>
<dbReference type="GO" id="GO:0007186">
    <property type="term" value="P:G protein-coupled receptor signaling pathway"/>
    <property type="evidence" value="ECO:0000318"/>
    <property type="project" value="GO_Central"/>
</dbReference>
<dbReference type="InterPro" id="IPR017452">
    <property type="entry name" value="GPCR_Rhodpsn_7TM"/>
</dbReference>
<evidence type="ECO:0000256" key="2">
    <source>
        <dbReference type="ARBA" id="ARBA00022692"/>
    </source>
</evidence>
<sequence length="223" mass="25093">HALYILIALLISEVSASQSWNTSVETNATCCEALRVDYRQNWLYSYRKLTGYLESLKTWNCEQFQIECSKRYFSVDEFSSSVYLHFCEPEQFENQTSNLSVPTSPYNATALPSPIQQIMQYESSQSFVEINSFGVPFCGIVWCGFDVETYQVLKVSIGSCLPTSCRSGTYVIMAVCGILAVVIVLANATVIVVFCRSRKPWSTQTVYKLSMAIADLLVGLFVF</sequence>
<dbReference type="PRINTS" id="PR00237">
    <property type="entry name" value="GPCRRHODOPSN"/>
</dbReference>
<dbReference type="Gene3D" id="1.20.1070.10">
    <property type="entry name" value="Rhodopsin 7-helix transmembrane proteins"/>
    <property type="match status" value="1"/>
</dbReference>
<feature type="signal peptide" evidence="6">
    <location>
        <begin position="1"/>
        <end position="16"/>
    </location>
</feature>
<evidence type="ECO:0000313" key="8">
    <source>
        <dbReference type="Ensembl" id="ENSCINP00000036378.1"/>
    </source>
</evidence>
<evidence type="ECO:0000256" key="3">
    <source>
        <dbReference type="ARBA" id="ARBA00022989"/>
    </source>
</evidence>
<feature type="transmembrane region" description="Helical" evidence="5">
    <location>
        <begin position="170"/>
        <end position="194"/>
    </location>
</feature>
<comment type="subcellular location">
    <subcellularLocation>
        <location evidence="1">Membrane</location>
    </subcellularLocation>
</comment>
<keyword evidence="4 5" id="KW-0472">Membrane</keyword>
<reference evidence="8" key="3">
    <citation type="submission" date="2025-08" db="UniProtKB">
        <authorList>
            <consortium name="Ensembl"/>
        </authorList>
    </citation>
    <scope>IDENTIFICATION</scope>
</reference>
<dbReference type="AlphaFoldDB" id="H2Y393"/>
<organism evidence="8 9">
    <name type="scientific">Ciona intestinalis</name>
    <name type="common">Transparent sea squirt</name>
    <name type="synonym">Ascidia intestinalis</name>
    <dbReference type="NCBI Taxonomy" id="7719"/>
    <lineage>
        <taxon>Eukaryota</taxon>
        <taxon>Metazoa</taxon>
        <taxon>Chordata</taxon>
        <taxon>Tunicata</taxon>
        <taxon>Ascidiacea</taxon>
        <taxon>Phlebobranchia</taxon>
        <taxon>Cionidae</taxon>
        <taxon>Ciona</taxon>
    </lineage>
</organism>
<dbReference type="GeneTree" id="ENSGT00390000001988"/>
<proteinExistence type="predicted"/>
<protein>
    <recommendedName>
        <fullName evidence="7">G-protein coupled receptors family 1 profile domain-containing protein</fullName>
    </recommendedName>
</protein>
<feature type="domain" description="G-protein coupled receptors family 1 profile" evidence="7">
    <location>
        <begin position="186"/>
        <end position="223"/>
    </location>
</feature>
<dbReference type="SUPFAM" id="SSF81321">
    <property type="entry name" value="Family A G protein-coupled receptor-like"/>
    <property type="match status" value="1"/>
</dbReference>
<dbReference type="Ensembl" id="ENSCINT00000031231.1">
    <property type="protein sequence ID" value="ENSCINP00000036378.1"/>
    <property type="gene ID" value="ENSCING00000018660.1"/>
</dbReference>
<name>H2Y393_CIOIN</name>
<dbReference type="EMBL" id="EAAA01002415">
    <property type="status" value="NOT_ANNOTATED_CDS"/>
    <property type="molecule type" value="Genomic_DNA"/>
</dbReference>
<keyword evidence="3 5" id="KW-1133">Transmembrane helix</keyword>
<keyword evidence="9" id="KW-1185">Reference proteome</keyword>
<feature type="chain" id="PRO_5003577220" description="G-protein coupled receptors family 1 profile domain-containing protein" evidence="6">
    <location>
        <begin position="17"/>
        <end position="223"/>
    </location>
</feature>
<evidence type="ECO:0000259" key="7">
    <source>
        <dbReference type="PROSITE" id="PS50262"/>
    </source>
</evidence>
<evidence type="ECO:0000313" key="9">
    <source>
        <dbReference type="Proteomes" id="UP000008144"/>
    </source>
</evidence>
<dbReference type="GO" id="GO:0001609">
    <property type="term" value="F:G protein-coupled adenosine receptor activity"/>
    <property type="evidence" value="ECO:0000318"/>
    <property type="project" value="GO_Central"/>
</dbReference>
<dbReference type="OMA" id="ATCCEAL"/>
<dbReference type="Proteomes" id="UP000008144">
    <property type="component" value="Chromosome 7"/>
</dbReference>
<reference evidence="8" key="4">
    <citation type="submission" date="2025-09" db="UniProtKB">
        <authorList>
            <consortium name="Ensembl"/>
        </authorList>
    </citation>
    <scope>IDENTIFICATION</scope>
</reference>
<dbReference type="InterPro" id="IPR000276">
    <property type="entry name" value="GPCR_Rhodpsn"/>
</dbReference>
<reference evidence="9" key="1">
    <citation type="journal article" date="2002" name="Science">
        <title>The draft genome of Ciona intestinalis: insights into chordate and vertebrate origins.</title>
        <authorList>
            <person name="Dehal P."/>
            <person name="Satou Y."/>
            <person name="Campbell R.K."/>
            <person name="Chapman J."/>
            <person name="Degnan B."/>
            <person name="De Tomaso A."/>
            <person name="Davidson B."/>
            <person name="Di Gregorio A."/>
            <person name="Gelpke M."/>
            <person name="Goodstein D.M."/>
            <person name="Harafuji N."/>
            <person name="Hastings K.E."/>
            <person name="Ho I."/>
            <person name="Hotta K."/>
            <person name="Huang W."/>
            <person name="Kawashima T."/>
            <person name="Lemaire P."/>
            <person name="Martinez D."/>
            <person name="Meinertzhagen I.A."/>
            <person name="Necula S."/>
            <person name="Nonaka M."/>
            <person name="Putnam N."/>
            <person name="Rash S."/>
            <person name="Saiga H."/>
            <person name="Satake M."/>
            <person name="Terry A."/>
            <person name="Yamada L."/>
            <person name="Wang H.G."/>
            <person name="Awazu S."/>
            <person name="Azumi K."/>
            <person name="Boore J."/>
            <person name="Branno M."/>
            <person name="Chin-Bow S."/>
            <person name="DeSantis R."/>
            <person name="Doyle S."/>
            <person name="Francino P."/>
            <person name="Keys D.N."/>
            <person name="Haga S."/>
            <person name="Hayashi H."/>
            <person name="Hino K."/>
            <person name="Imai K.S."/>
            <person name="Inaba K."/>
            <person name="Kano S."/>
            <person name="Kobayashi K."/>
            <person name="Kobayashi M."/>
            <person name="Lee B.I."/>
            <person name="Makabe K.W."/>
            <person name="Manohar C."/>
            <person name="Matassi G."/>
            <person name="Medina M."/>
            <person name="Mochizuki Y."/>
            <person name="Mount S."/>
            <person name="Morishita T."/>
            <person name="Miura S."/>
            <person name="Nakayama A."/>
            <person name="Nishizaka S."/>
            <person name="Nomoto H."/>
            <person name="Ohta F."/>
            <person name="Oishi K."/>
            <person name="Rigoutsos I."/>
            <person name="Sano M."/>
            <person name="Sasaki A."/>
            <person name="Sasakura Y."/>
            <person name="Shoguchi E."/>
            <person name="Shin-i T."/>
            <person name="Spagnuolo A."/>
            <person name="Stainier D."/>
            <person name="Suzuki M.M."/>
            <person name="Tassy O."/>
            <person name="Takatori N."/>
            <person name="Tokuoka M."/>
            <person name="Yagi K."/>
            <person name="Yoshizaki F."/>
            <person name="Wada S."/>
            <person name="Zhang C."/>
            <person name="Hyatt P.D."/>
            <person name="Larimer F."/>
            <person name="Detter C."/>
            <person name="Doggett N."/>
            <person name="Glavina T."/>
            <person name="Hawkins T."/>
            <person name="Richardson P."/>
            <person name="Lucas S."/>
            <person name="Kohara Y."/>
            <person name="Levine M."/>
            <person name="Satoh N."/>
            <person name="Rokhsar D.S."/>
        </authorList>
    </citation>
    <scope>NUCLEOTIDE SEQUENCE [LARGE SCALE GENOMIC DNA]</scope>
</reference>
<evidence type="ECO:0000256" key="1">
    <source>
        <dbReference type="ARBA" id="ARBA00004370"/>
    </source>
</evidence>
<dbReference type="InParanoid" id="H2Y393"/>
<dbReference type="HOGENOM" id="CLU_1285866_0_0_1"/>
<dbReference type="CDD" id="cd00637">
    <property type="entry name" value="7tm_classA_rhodopsin-like"/>
    <property type="match status" value="1"/>
</dbReference>